<dbReference type="AlphaFoldDB" id="A0A5J6SIJ5"/>
<dbReference type="RefSeq" id="WP_151698573.1">
    <property type="nucleotide sequence ID" value="NZ_CP031223.1"/>
</dbReference>
<keyword evidence="2" id="KW-1185">Reference proteome</keyword>
<gene>
    <name evidence="1" type="ORF">PB01_01725</name>
</gene>
<proteinExistence type="predicted"/>
<dbReference type="OrthoDB" id="2963750at2"/>
<dbReference type="EMBL" id="CP031223">
    <property type="protein sequence ID" value="QFF97628.1"/>
    <property type="molecule type" value="Genomic_DNA"/>
</dbReference>
<dbReference type="Proteomes" id="UP000325517">
    <property type="component" value="Chromosome"/>
</dbReference>
<dbReference type="KEGG" id="psyo:PB01_01725"/>
<organism evidence="1 2">
    <name type="scientific">Psychrobacillus glaciei</name>
    <dbReference type="NCBI Taxonomy" id="2283160"/>
    <lineage>
        <taxon>Bacteria</taxon>
        <taxon>Bacillati</taxon>
        <taxon>Bacillota</taxon>
        <taxon>Bacilli</taxon>
        <taxon>Bacillales</taxon>
        <taxon>Bacillaceae</taxon>
        <taxon>Psychrobacillus</taxon>
    </lineage>
</organism>
<evidence type="ECO:0000313" key="1">
    <source>
        <dbReference type="EMBL" id="QFF97628.1"/>
    </source>
</evidence>
<protein>
    <submittedName>
        <fullName evidence="1">Uncharacterized protein</fullName>
    </submittedName>
</protein>
<reference evidence="1 2" key="1">
    <citation type="submission" date="2018-07" db="EMBL/GenBank/DDBJ databases">
        <title>Complete genome sequence of Psychrobacillus sp. PB01, isolated from iceberg, and comparative genome analysis of Psychrobacillus strains.</title>
        <authorList>
            <person name="Lee P.C."/>
        </authorList>
    </citation>
    <scope>NUCLEOTIDE SEQUENCE [LARGE SCALE GENOMIC DNA]</scope>
    <source>
        <strain evidence="1 2">PB01</strain>
    </source>
</reference>
<evidence type="ECO:0000313" key="2">
    <source>
        <dbReference type="Proteomes" id="UP000325517"/>
    </source>
</evidence>
<sequence length="210" mass="25014">MKESKVHLFSTNLAMNNNRSHAVTSPYVELLEEQKSFNLHYMEQSSHLRDLCQTILDKVQDQEIAIDEQKRIQRQNYLNLRNMVIGTAQTTKKSTFHIEKLTDSNKRIMEQSRKQGEVINILHRRIVRQKNFLNNSSINQSRYMKDSMEKYNSLEQMNKTILNNIKLQKEEQERFFSNFLEMLNIQKVPLVDISITQDNYLENESNQQEE</sequence>
<accession>A0A5J6SIJ5</accession>
<name>A0A5J6SIJ5_9BACI</name>